<evidence type="ECO:0000313" key="2">
    <source>
        <dbReference type="EMBL" id="KAK1675748.1"/>
    </source>
</evidence>
<dbReference type="InterPro" id="IPR001810">
    <property type="entry name" value="F-box_dom"/>
</dbReference>
<dbReference type="InterPro" id="IPR036047">
    <property type="entry name" value="F-box-like_dom_sf"/>
</dbReference>
<evidence type="ECO:0000259" key="1">
    <source>
        <dbReference type="PROSITE" id="PS50181"/>
    </source>
</evidence>
<reference evidence="2" key="1">
    <citation type="submission" date="2021-06" db="EMBL/GenBank/DDBJ databases">
        <title>Comparative genomics, transcriptomics and evolutionary studies reveal genomic signatures of adaptation to plant cell wall in hemibiotrophic fungi.</title>
        <authorList>
            <consortium name="DOE Joint Genome Institute"/>
            <person name="Baroncelli R."/>
            <person name="Diaz J.F."/>
            <person name="Benocci T."/>
            <person name="Peng M."/>
            <person name="Battaglia E."/>
            <person name="Haridas S."/>
            <person name="Andreopoulos W."/>
            <person name="Labutti K."/>
            <person name="Pangilinan J."/>
            <person name="Floch G.L."/>
            <person name="Makela M.R."/>
            <person name="Henrissat B."/>
            <person name="Grigoriev I.V."/>
            <person name="Crouch J.A."/>
            <person name="De Vries R.P."/>
            <person name="Sukno S.A."/>
            <person name="Thon M.R."/>
        </authorList>
    </citation>
    <scope>NUCLEOTIDE SEQUENCE</scope>
    <source>
        <strain evidence="2">CBS 193.32</strain>
    </source>
</reference>
<name>A0AAJ0ANM4_9PEZI</name>
<feature type="domain" description="F-box" evidence="1">
    <location>
        <begin position="17"/>
        <end position="68"/>
    </location>
</feature>
<dbReference type="EMBL" id="JAHMHR010000020">
    <property type="protein sequence ID" value="KAK1675748.1"/>
    <property type="molecule type" value="Genomic_DNA"/>
</dbReference>
<dbReference type="SUPFAM" id="SSF81383">
    <property type="entry name" value="F-box domain"/>
    <property type="match status" value="1"/>
</dbReference>
<dbReference type="PROSITE" id="PS50181">
    <property type="entry name" value="FBOX"/>
    <property type="match status" value="1"/>
</dbReference>
<proteinExistence type="predicted"/>
<dbReference type="AlphaFoldDB" id="A0AAJ0ANM4"/>
<dbReference type="GeneID" id="85459428"/>
<gene>
    <name evidence="2" type="ORF">BDP55DRAFT_663633</name>
</gene>
<organism evidence="2 3">
    <name type="scientific">Colletotrichum godetiae</name>
    <dbReference type="NCBI Taxonomy" id="1209918"/>
    <lineage>
        <taxon>Eukaryota</taxon>
        <taxon>Fungi</taxon>
        <taxon>Dikarya</taxon>
        <taxon>Ascomycota</taxon>
        <taxon>Pezizomycotina</taxon>
        <taxon>Sordariomycetes</taxon>
        <taxon>Hypocreomycetidae</taxon>
        <taxon>Glomerellales</taxon>
        <taxon>Glomerellaceae</taxon>
        <taxon>Colletotrichum</taxon>
        <taxon>Colletotrichum acutatum species complex</taxon>
    </lineage>
</organism>
<evidence type="ECO:0000313" key="3">
    <source>
        <dbReference type="Proteomes" id="UP001224890"/>
    </source>
</evidence>
<dbReference type="CDD" id="cd09917">
    <property type="entry name" value="F-box_SF"/>
    <property type="match status" value="1"/>
</dbReference>
<dbReference type="RefSeq" id="XP_060429751.1">
    <property type="nucleotide sequence ID" value="XM_060574902.1"/>
</dbReference>
<protein>
    <recommendedName>
        <fullName evidence="1">F-box domain-containing protein</fullName>
    </recommendedName>
</protein>
<accession>A0AAJ0ANM4</accession>
<sequence length="217" mass="25914">MRPNQGTTTGMPPLVRYLLFERLPFDIHYQIASYLDYVDILKLSSVNSISRDYLNNCALVPKRQWIQFLCETERHSSRNSLRGFGRQWPCYGCGRVLDKASFGDRMKRYEKWRFRKSITLRRCWDCAVRERWYGHLQPIKKKGEVFRLCWRCGRLWNEREEERCRKVDVLIKIDGVHREKDTGWKCKATVCGVQMESQTERLTITWFGDEEGSTPEE</sequence>
<keyword evidence="3" id="KW-1185">Reference proteome</keyword>
<dbReference type="Proteomes" id="UP001224890">
    <property type="component" value="Unassembled WGS sequence"/>
</dbReference>
<comment type="caution">
    <text evidence="2">The sequence shown here is derived from an EMBL/GenBank/DDBJ whole genome shotgun (WGS) entry which is preliminary data.</text>
</comment>